<dbReference type="RefSeq" id="WP_340367644.1">
    <property type="nucleotide sequence ID" value="NZ_JBBKZV010000037.1"/>
</dbReference>
<dbReference type="InterPro" id="IPR037402">
    <property type="entry name" value="YidZ_PBP2"/>
</dbReference>
<dbReference type="SUPFAM" id="SSF46785">
    <property type="entry name" value="Winged helix' DNA-binding domain"/>
    <property type="match status" value="1"/>
</dbReference>
<dbReference type="Pfam" id="PF00126">
    <property type="entry name" value="HTH_1"/>
    <property type="match status" value="1"/>
</dbReference>
<evidence type="ECO:0000256" key="2">
    <source>
        <dbReference type="ARBA" id="ARBA00023015"/>
    </source>
</evidence>
<evidence type="ECO:0000256" key="4">
    <source>
        <dbReference type="ARBA" id="ARBA00023163"/>
    </source>
</evidence>
<keyword evidence="4" id="KW-0804">Transcription</keyword>
<keyword evidence="7" id="KW-1185">Reference proteome</keyword>
<sequence length="310" mass="34050">MIDLKSVDLHLLACFDALMAEGSVTHAAVRMSLSQPAMSNALARLRDIFRDQLLVRTARGMVPTPRAVELHALVRSTLQAFTSLMSEGSDFDALASTSRITVAVSDYTSALLVPHLLPLMRREAPGMEVTLVAPDQSRVREGLESGEVDLMIGYFVDLSEGLRAVELYVDKFACIVAAGHPVIRGSLDLDTYIAAAHARRGTATTNPFALEVMVDRALEEQGLRRRVALRTQTAFGLAQAVACSDLVASMARTGATHYASIFDIQVFALPFAMENPTISMVWHERTHRHAAQRWFREAVRRCGAWDARDA</sequence>
<reference evidence="6 7" key="1">
    <citation type="submission" date="2024-03" db="EMBL/GenBank/DDBJ databases">
        <title>Novel species of the genus Variovorax.</title>
        <authorList>
            <person name="Liu Q."/>
            <person name="Xin Y.-H."/>
        </authorList>
    </citation>
    <scope>NUCLEOTIDE SEQUENCE [LARGE SCALE GENOMIC DNA]</scope>
    <source>
        <strain evidence="6 7">KACC 18501</strain>
    </source>
</reference>
<dbReference type="PROSITE" id="PS50931">
    <property type="entry name" value="HTH_LYSR"/>
    <property type="match status" value="1"/>
</dbReference>
<dbReference type="PANTHER" id="PTHR30118">
    <property type="entry name" value="HTH-TYPE TRANSCRIPTIONAL REGULATOR LEUO-RELATED"/>
    <property type="match status" value="1"/>
</dbReference>
<comment type="similarity">
    <text evidence="1">Belongs to the LysR transcriptional regulatory family.</text>
</comment>
<dbReference type="InterPro" id="IPR005119">
    <property type="entry name" value="LysR_subst-bd"/>
</dbReference>
<evidence type="ECO:0000313" key="7">
    <source>
        <dbReference type="Proteomes" id="UP001363010"/>
    </source>
</evidence>
<gene>
    <name evidence="6" type="ORF">WKW80_32105</name>
</gene>
<keyword evidence="2" id="KW-0805">Transcription regulation</keyword>
<dbReference type="Gene3D" id="1.10.10.10">
    <property type="entry name" value="Winged helix-like DNA-binding domain superfamily/Winged helix DNA-binding domain"/>
    <property type="match status" value="1"/>
</dbReference>
<evidence type="ECO:0000256" key="1">
    <source>
        <dbReference type="ARBA" id="ARBA00009437"/>
    </source>
</evidence>
<keyword evidence="3" id="KW-0238">DNA-binding</keyword>
<dbReference type="CDD" id="cd08417">
    <property type="entry name" value="PBP2_Nitroaromatics_like"/>
    <property type="match status" value="1"/>
</dbReference>
<protein>
    <submittedName>
        <fullName evidence="6">LysR family transcriptional regulator</fullName>
    </submittedName>
</protein>
<dbReference type="Pfam" id="PF03466">
    <property type="entry name" value="LysR_substrate"/>
    <property type="match status" value="1"/>
</dbReference>
<evidence type="ECO:0000256" key="3">
    <source>
        <dbReference type="ARBA" id="ARBA00023125"/>
    </source>
</evidence>
<feature type="domain" description="HTH lysR-type" evidence="5">
    <location>
        <begin position="7"/>
        <end position="64"/>
    </location>
</feature>
<evidence type="ECO:0000313" key="6">
    <source>
        <dbReference type="EMBL" id="MEJ8826607.1"/>
    </source>
</evidence>
<dbReference type="EMBL" id="JBBKZV010000037">
    <property type="protein sequence ID" value="MEJ8826607.1"/>
    <property type="molecule type" value="Genomic_DNA"/>
</dbReference>
<name>A0ABU8W987_9BURK</name>
<dbReference type="Proteomes" id="UP001363010">
    <property type="component" value="Unassembled WGS sequence"/>
</dbReference>
<accession>A0ABU8W987</accession>
<dbReference type="SUPFAM" id="SSF53850">
    <property type="entry name" value="Periplasmic binding protein-like II"/>
    <property type="match status" value="1"/>
</dbReference>
<dbReference type="InterPro" id="IPR036388">
    <property type="entry name" value="WH-like_DNA-bd_sf"/>
</dbReference>
<dbReference type="InterPro" id="IPR000847">
    <property type="entry name" value="LysR_HTH_N"/>
</dbReference>
<dbReference type="PRINTS" id="PR00039">
    <property type="entry name" value="HTHLYSR"/>
</dbReference>
<proteinExistence type="inferred from homology"/>
<dbReference type="InterPro" id="IPR036390">
    <property type="entry name" value="WH_DNA-bd_sf"/>
</dbReference>
<evidence type="ECO:0000259" key="5">
    <source>
        <dbReference type="PROSITE" id="PS50931"/>
    </source>
</evidence>
<comment type="caution">
    <text evidence="6">The sequence shown here is derived from an EMBL/GenBank/DDBJ whole genome shotgun (WGS) entry which is preliminary data.</text>
</comment>
<dbReference type="Gene3D" id="3.40.190.10">
    <property type="entry name" value="Periplasmic binding protein-like II"/>
    <property type="match status" value="2"/>
</dbReference>
<dbReference type="InterPro" id="IPR050389">
    <property type="entry name" value="LysR-type_TF"/>
</dbReference>
<dbReference type="PANTHER" id="PTHR30118:SF15">
    <property type="entry name" value="TRANSCRIPTIONAL REGULATORY PROTEIN"/>
    <property type="match status" value="1"/>
</dbReference>
<organism evidence="6 7">
    <name type="scientific">Variovorax humicola</name>
    <dbReference type="NCBI Taxonomy" id="1769758"/>
    <lineage>
        <taxon>Bacteria</taxon>
        <taxon>Pseudomonadati</taxon>
        <taxon>Pseudomonadota</taxon>
        <taxon>Betaproteobacteria</taxon>
        <taxon>Burkholderiales</taxon>
        <taxon>Comamonadaceae</taxon>
        <taxon>Variovorax</taxon>
    </lineage>
</organism>